<evidence type="ECO:0000313" key="2">
    <source>
        <dbReference type="Proteomes" id="UP000274843"/>
    </source>
</evidence>
<gene>
    <name evidence="1" type="ORF">EDD35_2194</name>
</gene>
<accession>A0A3N2GTD8</accession>
<dbReference type="EMBL" id="RKHY01000001">
    <property type="protein sequence ID" value="ROS39878.1"/>
    <property type="molecule type" value="Genomic_DNA"/>
</dbReference>
<dbReference type="Proteomes" id="UP000274843">
    <property type="component" value="Unassembled WGS sequence"/>
</dbReference>
<dbReference type="AlphaFoldDB" id="A0A3N2GTD8"/>
<reference evidence="1 2" key="1">
    <citation type="submission" date="2018-11" db="EMBL/GenBank/DDBJ databases">
        <title>Sequencing the genomes of 1000 actinobacteria strains.</title>
        <authorList>
            <person name="Klenk H.-P."/>
        </authorList>
    </citation>
    <scope>NUCLEOTIDE SEQUENCE [LARGE SCALE GENOMIC DNA]</scope>
    <source>
        <strain evidence="1 2">DSM 44348</strain>
    </source>
</reference>
<sequence>MPAAVAAGGAGLTRAADPAAKEVFRRGAREWRMGACRHPIH</sequence>
<proteinExistence type="predicted"/>
<name>A0A3N2GTD8_9PSEU</name>
<protein>
    <submittedName>
        <fullName evidence="1">Uncharacterized protein</fullName>
    </submittedName>
</protein>
<comment type="caution">
    <text evidence="1">The sequence shown here is derived from an EMBL/GenBank/DDBJ whole genome shotgun (WGS) entry which is preliminary data.</text>
</comment>
<evidence type="ECO:0000313" key="1">
    <source>
        <dbReference type="EMBL" id="ROS39878.1"/>
    </source>
</evidence>
<keyword evidence="2" id="KW-1185">Reference proteome</keyword>
<organism evidence="1 2">
    <name type="scientific">Amycolatopsis thermoflava</name>
    <dbReference type="NCBI Taxonomy" id="84480"/>
    <lineage>
        <taxon>Bacteria</taxon>
        <taxon>Bacillati</taxon>
        <taxon>Actinomycetota</taxon>
        <taxon>Actinomycetes</taxon>
        <taxon>Pseudonocardiales</taxon>
        <taxon>Pseudonocardiaceae</taxon>
        <taxon>Amycolatopsis</taxon>
        <taxon>Amycolatopsis methanolica group</taxon>
    </lineage>
</organism>